<dbReference type="GO" id="GO:0005789">
    <property type="term" value="C:endoplasmic reticulum membrane"/>
    <property type="evidence" value="ECO:0007669"/>
    <property type="project" value="UniProtKB-SubCell"/>
</dbReference>
<keyword evidence="8" id="KW-0443">Lipid metabolism</keyword>
<keyword evidence="7" id="KW-1133">Transmembrane helix</keyword>
<evidence type="ECO:0000256" key="2">
    <source>
        <dbReference type="ARBA" id="ARBA00005420"/>
    </source>
</evidence>
<keyword evidence="13" id="KW-1185">Reference proteome</keyword>
<evidence type="ECO:0000256" key="11">
    <source>
        <dbReference type="RuleBase" id="RU367023"/>
    </source>
</evidence>
<evidence type="ECO:0000256" key="6">
    <source>
        <dbReference type="ARBA" id="ARBA00022824"/>
    </source>
</evidence>
<evidence type="ECO:0000256" key="10">
    <source>
        <dbReference type="ARBA" id="ARBA00023315"/>
    </source>
</evidence>
<keyword evidence="6 11" id="KW-0256">Endoplasmic reticulum</keyword>
<organism evidence="12 13">
    <name type="scientific">Tribonema minus</name>
    <dbReference type="NCBI Taxonomy" id="303371"/>
    <lineage>
        <taxon>Eukaryota</taxon>
        <taxon>Sar</taxon>
        <taxon>Stramenopiles</taxon>
        <taxon>Ochrophyta</taxon>
        <taxon>PX clade</taxon>
        <taxon>Xanthophyceae</taxon>
        <taxon>Tribonematales</taxon>
        <taxon>Tribonemataceae</taxon>
        <taxon>Tribonema</taxon>
    </lineage>
</organism>
<dbReference type="CDD" id="cd07987">
    <property type="entry name" value="LPLAT_MGAT-like"/>
    <property type="match status" value="1"/>
</dbReference>
<evidence type="ECO:0000256" key="1">
    <source>
        <dbReference type="ARBA" id="ARBA00004477"/>
    </source>
</evidence>
<keyword evidence="3" id="KW-0444">Lipid biosynthesis</keyword>
<protein>
    <recommendedName>
        <fullName evidence="11">Acyltransferase</fullName>
        <ecNumber evidence="11">2.3.1.-</ecNumber>
    </recommendedName>
</protein>
<gene>
    <name evidence="12" type="ORF">JKP88DRAFT_269950</name>
</gene>
<reference evidence="12" key="1">
    <citation type="submission" date="2021-02" db="EMBL/GenBank/DDBJ databases">
        <title>First Annotated Genome of the Yellow-green Alga Tribonema minus.</title>
        <authorList>
            <person name="Mahan K.M."/>
        </authorList>
    </citation>
    <scope>NUCLEOTIDE SEQUENCE</scope>
    <source>
        <strain evidence="12">UTEX B ZZ1240</strain>
    </source>
</reference>
<keyword evidence="10 12" id="KW-0012">Acyltransferase</keyword>
<name>A0A835YX01_9STRA</name>
<accession>A0A835YX01</accession>
<keyword evidence="4 11" id="KW-0808">Transferase</keyword>
<dbReference type="GO" id="GO:0019432">
    <property type="term" value="P:triglyceride biosynthetic process"/>
    <property type="evidence" value="ECO:0007669"/>
    <property type="project" value="TreeGrafter"/>
</dbReference>
<dbReference type="EC" id="2.3.1.-" evidence="11"/>
<dbReference type="OrthoDB" id="264532at2759"/>
<evidence type="ECO:0000256" key="5">
    <source>
        <dbReference type="ARBA" id="ARBA00022692"/>
    </source>
</evidence>
<proteinExistence type="inferred from homology"/>
<evidence type="ECO:0000313" key="12">
    <source>
        <dbReference type="EMBL" id="KAG5182263.1"/>
    </source>
</evidence>
<comment type="similarity">
    <text evidence="2 11">Belongs to the diacylglycerol acyltransferase family.</text>
</comment>
<evidence type="ECO:0000256" key="8">
    <source>
        <dbReference type="ARBA" id="ARBA00023098"/>
    </source>
</evidence>
<comment type="caution">
    <text evidence="12">The sequence shown here is derived from an EMBL/GenBank/DDBJ whole genome shotgun (WGS) entry which is preliminary data.</text>
</comment>
<dbReference type="GO" id="GO:0004144">
    <property type="term" value="F:diacylglycerol O-acyltransferase activity"/>
    <property type="evidence" value="ECO:0007669"/>
    <property type="project" value="TreeGrafter"/>
</dbReference>
<dbReference type="Proteomes" id="UP000664859">
    <property type="component" value="Unassembled WGS sequence"/>
</dbReference>
<keyword evidence="5" id="KW-0812">Transmembrane</keyword>
<dbReference type="InterPro" id="IPR007130">
    <property type="entry name" value="DAGAT"/>
</dbReference>
<sequence>MAEQEKLLAAKGNGSGAKEVEQEVSHTTAGTRFERLCGMMAIGIFSTCYYYSVLYPLFVVIMLTAKGFTTTTLLLALPVLLSILLPSRQLPHLLATKFFKCALKYHEFEEIQETTDEELHELSKTRNFIMAAQPHGVMSVAGICYAINRAPGEIPPSAVASVLLRIPLMKQVFGSFNLIDASRKSLTKALKKQSVVIYVGGMAELFLSHPSEERLFIAKRTGFLKLAMQTGSDVIPWYLFGNTSTLVVARGSFLMALSRTLGVSITLLWGRWGLPLPMPRKIMCVMGRPMGLPQIDDPTPEQVKEWHDKYCAEVVRLFNKYKEKVPDYRHKHLILDVPSP</sequence>
<evidence type="ECO:0000256" key="9">
    <source>
        <dbReference type="ARBA" id="ARBA00023136"/>
    </source>
</evidence>
<evidence type="ECO:0000256" key="3">
    <source>
        <dbReference type="ARBA" id="ARBA00022516"/>
    </source>
</evidence>
<dbReference type="PANTHER" id="PTHR12317">
    <property type="entry name" value="DIACYLGLYCEROL O-ACYLTRANSFERASE"/>
    <property type="match status" value="1"/>
</dbReference>
<evidence type="ECO:0000256" key="7">
    <source>
        <dbReference type="ARBA" id="ARBA00022989"/>
    </source>
</evidence>
<evidence type="ECO:0000313" key="13">
    <source>
        <dbReference type="Proteomes" id="UP000664859"/>
    </source>
</evidence>
<keyword evidence="9" id="KW-0472">Membrane</keyword>
<dbReference type="PANTHER" id="PTHR12317:SF63">
    <property type="entry name" value="DIACYLGLYCEROL O-ACYLTRANSFERASE 2"/>
    <property type="match status" value="1"/>
</dbReference>
<comment type="subcellular location">
    <subcellularLocation>
        <location evidence="1 11">Endoplasmic reticulum membrane</location>
        <topology evidence="1 11">Multi-pass membrane protein</topology>
    </subcellularLocation>
</comment>
<dbReference type="EMBL" id="JAFCMP010000257">
    <property type="protein sequence ID" value="KAG5182263.1"/>
    <property type="molecule type" value="Genomic_DNA"/>
</dbReference>
<dbReference type="AlphaFoldDB" id="A0A835YX01"/>
<evidence type="ECO:0000256" key="4">
    <source>
        <dbReference type="ARBA" id="ARBA00022679"/>
    </source>
</evidence>
<dbReference type="Pfam" id="PF03982">
    <property type="entry name" value="DAGAT"/>
    <property type="match status" value="1"/>
</dbReference>